<name>A0AAD7RYJ6_9TELE</name>
<proteinExistence type="predicted"/>
<sequence>PLSQGRHFLECSSTLGNGIAKGAIPDGPRVLVSLCAVKGHRIGQTGYSRLRKTFS</sequence>
<accession>A0AAD7RYJ6</accession>
<reference evidence="1" key="1">
    <citation type="journal article" date="2023" name="Science">
        <title>Genome structures resolve the early diversification of teleost fishes.</title>
        <authorList>
            <person name="Parey E."/>
            <person name="Louis A."/>
            <person name="Montfort J."/>
            <person name="Bouchez O."/>
            <person name="Roques C."/>
            <person name="Iampietro C."/>
            <person name="Lluch J."/>
            <person name="Castinel A."/>
            <person name="Donnadieu C."/>
            <person name="Desvignes T."/>
            <person name="Floi Bucao C."/>
            <person name="Jouanno E."/>
            <person name="Wen M."/>
            <person name="Mejri S."/>
            <person name="Dirks R."/>
            <person name="Jansen H."/>
            <person name="Henkel C."/>
            <person name="Chen W.J."/>
            <person name="Zahm M."/>
            <person name="Cabau C."/>
            <person name="Klopp C."/>
            <person name="Thompson A.W."/>
            <person name="Robinson-Rechavi M."/>
            <person name="Braasch I."/>
            <person name="Lecointre G."/>
            <person name="Bobe J."/>
            <person name="Postlethwait J.H."/>
            <person name="Berthelot C."/>
            <person name="Roest Crollius H."/>
            <person name="Guiguen Y."/>
        </authorList>
    </citation>
    <scope>NUCLEOTIDE SEQUENCE</scope>
    <source>
        <strain evidence="1">NC1722</strain>
    </source>
</reference>
<dbReference type="Proteomes" id="UP001221898">
    <property type="component" value="Unassembled WGS sequence"/>
</dbReference>
<protein>
    <submittedName>
        <fullName evidence="1">Uncharacterized protein</fullName>
    </submittedName>
</protein>
<gene>
    <name evidence="1" type="ORF">AAFF_G00073670</name>
</gene>
<evidence type="ECO:0000313" key="2">
    <source>
        <dbReference type="Proteomes" id="UP001221898"/>
    </source>
</evidence>
<evidence type="ECO:0000313" key="1">
    <source>
        <dbReference type="EMBL" id="KAJ8392693.1"/>
    </source>
</evidence>
<dbReference type="AlphaFoldDB" id="A0AAD7RYJ6"/>
<keyword evidence="2" id="KW-1185">Reference proteome</keyword>
<feature type="non-terminal residue" evidence="1">
    <location>
        <position position="55"/>
    </location>
</feature>
<organism evidence="1 2">
    <name type="scientific">Aldrovandia affinis</name>
    <dbReference type="NCBI Taxonomy" id="143900"/>
    <lineage>
        <taxon>Eukaryota</taxon>
        <taxon>Metazoa</taxon>
        <taxon>Chordata</taxon>
        <taxon>Craniata</taxon>
        <taxon>Vertebrata</taxon>
        <taxon>Euteleostomi</taxon>
        <taxon>Actinopterygii</taxon>
        <taxon>Neopterygii</taxon>
        <taxon>Teleostei</taxon>
        <taxon>Notacanthiformes</taxon>
        <taxon>Halosauridae</taxon>
        <taxon>Aldrovandia</taxon>
    </lineage>
</organism>
<comment type="caution">
    <text evidence="1">The sequence shown here is derived from an EMBL/GenBank/DDBJ whole genome shotgun (WGS) entry which is preliminary data.</text>
</comment>
<dbReference type="EMBL" id="JAINUG010000144">
    <property type="protein sequence ID" value="KAJ8392693.1"/>
    <property type="molecule type" value="Genomic_DNA"/>
</dbReference>